<evidence type="ECO:0000313" key="19">
    <source>
        <dbReference type="Proteomes" id="UP000504607"/>
    </source>
</evidence>
<feature type="transmembrane region" description="Helical" evidence="16">
    <location>
        <begin position="831"/>
        <end position="852"/>
    </location>
</feature>
<dbReference type="RefSeq" id="XP_010918356.1">
    <property type="nucleotide sequence ID" value="XM_010920054.2"/>
</dbReference>
<dbReference type="RefSeq" id="XP_019705283.1">
    <property type="nucleotide sequence ID" value="XM_019849724.1"/>
</dbReference>
<feature type="disulfide bond" evidence="14">
    <location>
        <begin position="760"/>
        <end position="814"/>
    </location>
</feature>
<dbReference type="RefSeq" id="XP_073112845.1">
    <property type="nucleotide sequence ID" value="XM_073256744.1"/>
</dbReference>
<dbReference type="Pfam" id="PF00060">
    <property type="entry name" value="Lig_chan"/>
    <property type="match status" value="1"/>
</dbReference>
<evidence type="ECO:0000256" key="2">
    <source>
        <dbReference type="ARBA" id="ARBA00008685"/>
    </source>
</evidence>
<dbReference type="Gene3D" id="3.40.50.2300">
    <property type="match status" value="2"/>
</dbReference>
<evidence type="ECO:0000256" key="10">
    <source>
        <dbReference type="ARBA" id="ARBA00023180"/>
    </source>
</evidence>
<evidence type="ECO:0000256" key="15">
    <source>
        <dbReference type="SAM" id="MobiDB-lite"/>
    </source>
</evidence>
<gene>
    <name evidence="20 21 22" type="primary">LOC105042750</name>
</gene>
<organism evidence="19 22">
    <name type="scientific">Elaeis guineensis var. tenera</name>
    <name type="common">Oil palm</name>
    <dbReference type="NCBI Taxonomy" id="51953"/>
    <lineage>
        <taxon>Eukaryota</taxon>
        <taxon>Viridiplantae</taxon>
        <taxon>Streptophyta</taxon>
        <taxon>Embryophyta</taxon>
        <taxon>Tracheophyta</taxon>
        <taxon>Spermatophyta</taxon>
        <taxon>Magnoliopsida</taxon>
        <taxon>Liliopsida</taxon>
        <taxon>Arecaceae</taxon>
        <taxon>Arecoideae</taxon>
        <taxon>Cocoseae</taxon>
        <taxon>Elaeidinae</taxon>
        <taxon>Elaeis</taxon>
    </lineage>
</organism>
<dbReference type="Gene3D" id="1.10.287.70">
    <property type="match status" value="1"/>
</dbReference>
<dbReference type="FunFam" id="3.40.190.10:FF:000175">
    <property type="entry name" value="Glutamate receptor"/>
    <property type="match status" value="1"/>
</dbReference>
<name>A0A6J0PHA6_ELAGV</name>
<sequence length="922" mass="102492">MKVVLLLFLALYFYLFSSGVGRNISSRPAVVNIGGLFAFNSTIGRVAKVAIDAAVDDVNSDPGVLQGTKLVIDMKDSSCNGFLGTVEALQFMEKEIVAVVGPQSSMIAHVISCVANNLQVPLLSFAATDPALSSLEYPFFVRTTQNDLFQMAAIAELVDFYQWKRLIAIFIDDDYGRNGIASLGDKLAERRCRISYKAALRPDATRNDVMDLLVRVALKAHRIIVLHANPAVGLMVFSVAKYLRMMSDGYVWIATDWLSALLDSSMPLSTEHMEMMQGVLALRQHTADSKNKSALISKWNKLTKKEAGENFQLNSYGLYAYDTIWTVAHALDAFFNDGGVISFSNYSKLLDAGGGALHLEAMSMFDMGNLLLDKIHTTNFVGVTGPIQFDSDGNLIHPAYDIINVIGSGFRRIGYWSNYSGLSVMSPETLYMKPPNRSSANQQLYTVIWPGETTTKPRGWVFPNNGRELRIGVPKRVSYREFVSEMPGTDIISGYCIDVFVAAVNLLPYPIPYKFIPFGDGHQNPNYNKLVELVASGDFDAAVGDIAIVTDRTKIVDFTQPYIDSGLVILAPVKQHHSDAWAFLQPFTVEMWCITGVFFLVVGAVVWILEHRINDQFRGPPKRQVVTVFWFSFSTLFFAHKETTVSTLGRAVLIIWLFVVLIIQSSYTASLTSILTVQHLSSPVKGLDSLIHSDEPIGIQAGSFAENYLVEEFGIARSRLKVLGTPEEYARALELGPSNDGVAAVIDEQPYIEIFLSMQCRFAIVGSQFTRNGWGFAFPRDSALAVDLSTAILTLSENGDLQRIHNKWLTRSACSSQSIDLESDQLDLGSFWGLFLICGMACTVSLIIYFFLMLRQFIRHYPLEETDSSGQGSSRSARSFYSFFSFVDEKEEDVKNKSKRKQMQQAGNNSTDIENEHRFVSP</sequence>
<dbReference type="PANTHER" id="PTHR18966">
    <property type="entry name" value="IONOTROPIC GLUTAMATE RECEPTOR"/>
    <property type="match status" value="1"/>
</dbReference>
<keyword evidence="14" id="KW-1015">Disulfide bond</keyword>
<dbReference type="Proteomes" id="UP000504607">
    <property type="component" value="Chromosome 4"/>
</dbReference>
<dbReference type="PRINTS" id="PR01176">
    <property type="entry name" value="GABABRECEPTR"/>
</dbReference>
<feature type="compositionally biased region" description="Polar residues" evidence="15">
    <location>
        <begin position="903"/>
        <end position="912"/>
    </location>
</feature>
<keyword evidence="3 13" id="KW-0813">Transport</keyword>
<proteinExistence type="inferred from homology"/>
<keyword evidence="11 13" id="KW-1071">Ligand-gated ion channel</keyword>
<evidence type="ECO:0000256" key="16">
    <source>
        <dbReference type="SAM" id="Phobius"/>
    </source>
</evidence>
<dbReference type="AlphaFoldDB" id="A0A6J0PHA6"/>
<dbReference type="Pfam" id="PF10613">
    <property type="entry name" value="Lig_chan-Glu_bd"/>
    <property type="match status" value="1"/>
</dbReference>
<keyword evidence="19" id="KW-1185">Reference proteome</keyword>
<dbReference type="GeneID" id="105042750"/>
<dbReference type="CDD" id="cd19990">
    <property type="entry name" value="PBP1_GABAb_receptor_plant"/>
    <property type="match status" value="1"/>
</dbReference>
<keyword evidence="7 13" id="KW-0406">Ion transport</keyword>
<feature type="transmembrane region" description="Helical" evidence="16">
    <location>
        <begin position="591"/>
        <end position="609"/>
    </location>
</feature>
<dbReference type="RefSeq" id="XP_010918357.1">
    <property type="nucleotide sequence ID" value="XM_010920055.2"/>
</dbReference>
<dbReference type="GO" id="GO:0009611">
    <property type="term" value="P:response to wounding"/>
    <property type="evidence" value="ECO:0007669"/>
    <property type="project" value="UniProtKB-ARBA"/>
</dbReference>
<evidence type="ECO:0000256" key="4">
    <source>
        <dbReference type="ARBA" id="ARBA00022692"/>
    </source>
</evidence>
<evidence type="ECO:0000256" key="3">
    <source>
        <dbReference type="ARBA" id="ARBA00022448"/>
    </source>
</evidence>
<evidence type="ECO:0000256" key="13">
    <source>
        <dbReference type="PIRNR" id="PIRNR037090"/>
    </source>
</evidence>
<evidence type="ECO:0000313" key="21">
    <source>
        <dbReference type="RefSeq" id="XP_010918357.1"/>
    </source>
</evidence>
<dbReference type="GO" id="GO:0015276">
    <property type="term" value="F:ligand-gated monoatomic ion channel activity"/>
    <property type="evidence" value="ECO:0007669"/>
    <property type="project" value="InterPro"/>
</dbReference>
<reference evidence="20 21" key="1">
    <citation type="submission" date="2025-04" db="UniProtKB">
        <authorList>
            <consortium name="RefSeq"/>
        </authorList>
    </citation>
    <scope>IDENTIFICATION</scope>
</reference>
<dbReference type="OrthoDB" id="5984008at2759"/>
<comment type="function">
    <text evidence="13">Glutamate-gated receptor that probably acts as non-selective cation channel.</text>
</comment>
<evidence type="ECO:0000256" key="9">
    <source>
        <dbReference type="ARBA" id="ARBA00023170"/>
    </source>
</evidence>
<evidence type="ECO:0000256" key="1">
    <source>
        <dbReference type="ARBA" id="ARBA00004141"/>
    </source>
</evidence>
<dbReference type="InterPro" id="IPR001320">
    <property type="entry name" value="Iontro_rcpt_C"/>
</dbReference>
<dbReference type="InterPro" id="IPR017103">
    <property type="entry name" value="Iontropic_Glu_rcpt_pln"/>
</dbReference>
<dbReference type="InterPro" id="IPR001828">
    <property type="entry name" value="ANF_lig-bd_rcpt"/>
</dbReference>
<comment type="subcellular location">
    <subcellularLocation>
        <location evidence="1">Membrane</location>
        <topology evidence="1">Multi-pass membrane protein</topology>
    </subcellularLocation>
</comment>
<dbReference type="SMART" id="SM00079">
    <property type="entry name" value="PBPe"/>
    <property type="match status" value="1"/>
</dbReference>
<dbReference type="InterPro" id="IPR019594">
    <property type="entry name" value="Glu/Gly-bd"/>
</dbReference>
<evidence type="ECO:0000313" key="20">
    <source>
        <dbReference type="RefSeq" id="XP_010918356.1"/>
    </source>
</evidence>
<keyword evidence="12 13" id="KW-0407">Ion channel</keyword>
<evidence type="ECO:0000256" key="6">
    <source>
        <dbReference type="ARBA" id="ARBA00022989"/>
    </source>
</evidence>
<keyword evidence="10" id="KW-0325">Glycoprotein</keyword>
<keyword evidence="8 13" id="KW-0472">Membrane</keyword>
<dbReference type="FunFam" id="1.10.287.70:FF:000037">
    <property type="entry name" value="Glutamate receptor"/>
    <property type="match status" value="1"/>
</dbReference>
<dbReference type="SUPFAM" id="SSF53822">
    <property type="entry name" value="Periplasmic binding protein-like I"/>
    <property type="match status" value="1"/>
</dbReference>
<keyword evidence="9 13" id="KW-0675">Receptor</keyword>
<accession>A0A6J0PHA6</accession>
<feature type="transmembrane region" description="Helical" evidence="16">
    <location>
        <begin position="651"/>
        <end position="675"/>
    </location>
</feature>
<evidence type="ECO:0000256" key="14">
    <source>
        <dbReference type="PIRSR" id="PIRSR037090-50"/>
    </source>
</evidence>
<evidence type="ECO:0000256" key="5">
    <source>
        <dbReference type="ARBA" id="ARBA00022729"/>
    </source>
</evidence>
<dbReference type="PIRSF" id="PIRSF037090">
    <property type="entry name" value="Iontro_Glu-like_rcpt_pln"/>
    <property type="match status" value="1"/>
</dbReference>
<evidence type="ECO:0000256" key="8">
    <source>
        <dbReference type="ARBA" id="ARBA00023136"/>
    </source>
</evidence>
<dbReference type="InterPro" id="IPR044440">
    <property type="entry name" value="GABAb_receptor_plant_PBP1"/>
</dbReference>
<keyword evidence="6 16" id="KW-1133">Transmembrane helix</keyword>
<dbReference type="GO" id="GO:1901701">
    <property type="term" value="P:cellular response to oxygen-containing compound"/>
    <property type="evidence" value="ECO:0007669"/>
    <property type="project" value="UniProtKB-ARBA"/>
</dbReference>
<dbReference type="CDD" id="cd13686">
    <property type="entry name" value="GluR_Plant"/>
    <property type="match status" value="1"/>
</dbReference>
<comment type="similarity">
    <text evidence="2 13">Belongs to the glutamate-gated ion channel (TC 1.A.10.1) family.</text>
</comment>
<dbReference type="Gene3D" id="3.40.190.10">
    <property type="entry name" value="Periplasmic binding protein-like II"/>
    <property type="match status" value="3"/>
</dbReference>
<evidence type="ECO:0000256" key="17">
    <source>
        <dbReference type="SAM" id="SignalP"/>
    </source>
</evidence>
<evidence type="ECO:0000256" key="11">
    <source>
        <dbReference type="ARBA" id="ARBA00023286"/>
    </source>
</evidence>
<dbReference type="FunFam" id="3.40.50.2300:FF:000081">
    <property type="entry name" value="Glutamate receptor"/>
    <property type="match status" value="1"/>
</dbReference>
<feature type="domain" description="Ionotropic glutamate receptor C-terminal" evidence="18">
    <location>
        <begin position="470"/>
        <end position="811"/>
    </location>
</feature>
<keyword evidence="4 16" id="KW-0812">Transmembrane</keyword>
<dbReference type="Pfam" id="PF01094">
    <property type="entry name" value="ANF_receptor"/>
    <property type="match status" value="1"/>
</dbReference>
<dbReference type="GO" id="GO:0007165">
    <property type="term" value="P:signal transduction"/>
    <property type="evidence" value="ECO:0007669"/>
    <property type="project" value="UniProtKB-ARBA"/>
</dbReference>
<feature type="region of interest" description="Disordered" evidence="15">
    <location>
        <begin position="890"/>
        <end position="922"/>
    </location>
</feature>
<dbReference type="InterPro" id="IPR028082">
    <property type="entry name" value="Peripla_BP_I"/>
</dbReference>
<dbReference type="FunFam" id="3.40.190.10:FF:000054">
    <property type="entry name" value="Glutamate receptor"/>
    <property type="match status" value="1"/>
</dbReference>
<feature type="signal peptide" evidence="17">
    <location>
        <begin position="1"/>
        <end position="21"/>
    </location>
</feature>
<dbReference type="SUPFAM" id="SSF53850">
    <property type="entry name" value="Periplasmic binding protein-like II"/>
    <property type="match status" value="1"/>
</dbReference>
<dbReference type="GO" id="GO:0016020">
    <property type="term" value="C:membrane"/>
    <property type="evidence" value="ECO:0007669"/>
    <property type="project" value="UniProtKB-SubCell"/>
</dbReference>
<protein>
    <recommendedName>
        <fullName evidence="13">Glutamate receptor</fullName>
    </recommendedName>
</protein>
<dbReference type="InterPro" id="IPR015683">
    <property type="entry name" value="Ionotropic_Glu_rcpt"/>
</dbReference>
<feature type="chain" id="PRO_5044637886" description="Glutamate receptor" evidence="17">
    <location>
        <begin position="22"/>
        <end position="922"/>
    </location>
</feature>
<evidence type="ECO:0000256" key="7">
    <source>
        <dbReference type="ARBA" id="ARBA00023065"/>
    </source>
</evidence>
<evidence type="ECO:0000256" key="12">
    <source>
        <dbReference type="ARBA" id="ARBA00023303"/>
    </source>
</evidence>
<evidence type="ECO:0000259" key="18">
    <source>
        <dbReference type="SMART" id="SM00079"/>
    </source>
</evidence>
<dbReference type="KEGG" id="egu:105042750"/>
<keyword evidence="5 17" id="KW-0732">Signal</keyword>
<evidence type="ECO:0000313" key="22">
    <source>
        <dbReference type="RefSeq" id="XP_019705283.1"/>
    </source>
</evidence>